<feature type="chain" id="PRO_5005191958" evidence="2">
    <location>
        <begin position="21"/>
        <end position="876"/>
    </location>
</feature>
<evidence type="ECO:0000313" key="3">
    <source>
        <dbReference type="EMBL" id="CEM45186.1"/>
    </source>
</evidence>
<feature type="region of interest" description="Disordered" evidence="1">
    <location>
        <begin position="99"/>
        <end position="126"/>
    </location>
</feature>
<name>A0A0G4HLE0_9ALVE</name>
<proteinExistence type="predicted"/>
<feature type="signal peptide" evidence="2">
    <location>
        <begin position="1"/>
        <end position="20"/>
    </location>
</feature>
<accession>A0A0G4HLE0</accession>
<feature type="compositionally biased region" description="Basic and acidic residues" evidence="1">
    <location>
        <begin position="475"/>
        <end position="488"/>
    </location>
</feature>
<gene>
    <name evidence="3" type="ORF">Cvel_7427</name>
</gene>
<feature type="compositionally biased region" description="Basic and acidic residues" evidence="1">
    <location>
        <begin position="517"/>
        <end position="542"/>
    </location>
</feature>
<reference evidence="3" key="1">
    <citation type="submission" date="2014-11" db="EMBL/GenBank/DDBJ databases">
        <authorList>
            <person name="Otto D Thomas"/>
            <person name="Naeem Raeece"/>
        </authorList>
    </citation>
    <scope>NUCLEOTIDE SEQUENCE</scope>
</reference>
<dbReference type="VEuPathDB" id="CryptoDB:Cvel_7427"/>
<dbReference type="AlphaFoldDB" id="A0A0G4HLE0"/>
<evidence type="ECO:0000256" key="2">
    <source>
        <dbReference type="SAM" id="SignalP"/>
    </source>
</evidence>
<protein>
    <submittedName>
        <fullName evidence="3">Uncharacterized protein</fullName>
    </submittedName>
</protein>
<keyword evidence="2" id="KW-0732">Signal</keyword>
<feature type="region of interest" description="Disordered" evidence="1">
    <location>
        <begin position="475"/>
        <end position="542"/>
    </location>
</feature>
<feature type="compositionally biased region" description="Polar residues" evidence="1">
    <location>
        <begin position="99"/>
        <end position="116"/>
    </location>
</feature>
<dbReference type="EMBL" id="CDMZ01003126">
    <property type="protein sequence ID" value="CEM45186.1"/>
    <property type="molecule type" value="Genomic_DNA"/>
</dbReference>
<evidence type="ECO:0000256" key="1">
    <source>
        <dbReference type="SAM" id="MobiDB-lite"/>
    </source>
</evidence>
<organism evidence="3">
    <name type="scientific">Chromera velia CCMP2878</name>
    <dbReference type="NCBI Taxonomy" id="1169474"/>
    <lineage>
        <taxon>Eukaryota</taxon>
        <taxon>Sar</taxon>
        <taxon>Alveolata</taxon>
        <taxon>Colpodellida</taxon>
        <taxon>Chromeraceae</taxon>
        <taxon>Chromera</taxon>
    </lineage>
</organism>
<feature type="region of interest" description="Disordered" evidence="1">
    <location>
        <begin position="728"/>
        <end position="747"/>
    </location>
</feature>
<sequence>MLPSVFGLVFSLLLYPSAEALQLASNKSSRIFSNAGCPKPPLEACRETPDELCNSLFASRFELNNRCYASGTLSQEAAEGCKIFREMRSSPDRWSKTLSLLSSDDENPSSPQQVCEQLQKPAKDGSDGFRDQTYCGAGITRRNKQCDPCKTFVSKLEPPESCSLCDSRACPSTFFLCLDIEHRLFEALSHVNSGHPRPDMCSSLVKRSDSYQVKRFYLPPDILKTTQFCKTISSARTRLGTTTFLWSALTEVETPLMAEARQEKMFLSTGLARLMETYDITVDGLVGTEEFLKEKKIPEELAWEMGALLVTAVTQQGLNLTEGGNPIGHVAAQHTIGALSHLETVEVKLFKGLRDLSNQCLSLLDVLEGDPASALVTVFGQADSVTRSSEWDGVMEKLKETGVMESIDGTVETWKKEMEKWMEYAKTGKDIWFKNVFATTPVHEHILKVKEEVAILHFKAIELDPDLAEESIRHLPPLEDKEEKEESGKGGAAGGVVIDSYTGEPVQSEGVGEDDHEVEKVDGEELVDEKKTEPAAEKGTVKKEKRESIFGWLKNLLGETEEEKKSAESKEKAVKNMIDLKTDLENLYLQLWERKRHFNRIGYLVQKLKCPFTTASTGKVKHCGRPEVLDLFEGMSKVNGLIDLKLKYLTEVHSIDTEYGKEEDFVAWKSVFSDMLMKTVSKAYGGITQTVNAIGFLEGGLQKGRKETSELVEKLELLLDGPPGYKKKKKKAEQLGESHPLPPLSEVDLETSKGVDTITAKLSGQEDNWLSKTLNGNFKLSDTAKSKVLEVWDGAENLAQRAMKGYGFGGGDKELGKIPWEEHIQIGLDDLYTARAQVDESLKELPEVLLEGRLAWLTDENNVGGVLDAVRLDAGV</sequence>